<accession>A0A183JT11</accession>
<protein>
    <submittedName>
        <fullName evidence="4">Cytochrome P450</fullName>
    </submittedName>
</protein>
<reference evidence="4" key="1">
    <citation type="submission" date="2016-06" db="UniProtKB">
        <authorList>
            <consortium name="WormBaseParasite"/>
        </authorList>
    </citation>
    <scope>IDENTIFICATION</scope>
</reference>
<evidence type="ECO:0000313" key="2">
    <source>
        <dbReference type="EMBL" id="VDO98703.1"/>
    </source>
</evidence>
<evidence type="ECO:0000313" key="4">
    <source>
        <dbReference type="WBParaSite" id="SCUD_0000585101-mRNA-1"/>
    </source>
</evidence>
<evidence type="ECO:0000313" key="3">
    <source>
        <dbReference type="Proteomes" id="UP000279833"/>
    </source>
</evidence>
<dbReference type="EMBL" id="UZAK01010630">
    <property type="protein sequence ID" value="VDO98703.1"/>
    <property type="molecule type" value="Genomic_DNA"/>
</dbReference>
<evidence type="ECO:0000256" key="1">
    <source>
        <dbReference type="SAM" id="MobiDB-lite"/>
    </source>
</evidence>
<organism evidence="4">
    <name type="scientific">Schistosoma curassoni</name>
    <dbReference type="NCBI Taxonomy" id="6186"/>
    <lineage>
        <taxon>Eukaryota</taxon>
        <taxon>Metazoa</taxon>
        <taxon>Spiralia</taxon>
        <taxon>Lophotrochozoa</taxon>
        <taxon>Platyhelminthes</taxon>
        <taxon>Trematoda</taxon>
        <taxon>Digenea</taxon>
        <taxon>Strigeidida</taxon>
        <taxon>Schistosomatoidea</taxon>
        <taxon>Schistosomatidae</taxon>
        <taxon>Schistosoma</taxon>
    </lineage>
</organism>
<name>A0A183JT11_9TREM</name>
<proteinExistence type="predicted"/>
<dbReference type="AlphaFoldDB" id="A0A183JT11"/>
<dbReference type="Proteomes" id="UP000279833">
    <property type="component" value="Unassembled WGS sequence"/>
</dbReference>
<sequence length="66" mass="7292">MNPPDIKAAHADLPIDVNPPTTGEIRMGIRQMKSGKAARHDNIPAEALESHKEVTTNVLHVLFRKI</sequence>
<keyword evidence="3" id="KW-1185">Reference proteome</keyword>
<dbReference type="WBParaSite" id="SCUD_0000585101-mRNA-1">
    <property type="protein sequence ID" value="SCUD_0000585101-mRNA-1"/>
    <property type="gene ID" value="SCUD_0000585101"/>
</dbReference>
<reference evidence="2 3" key="2">
    <citation type="submission" date="2018-11" db="EMBL/GenBank/DDBJ databases">
        <authorList>
            <consortium name="Pathogen Informatics"/>
        </authorList>
    </citation>
    <scope>NUCLEOTIDE SEQUENCE [LARGE SCALE GENOMIC DNA]</scope>
    <source>
        <strain evidence="2">Dakar</strain>
        <strain evidence="3">Dakar, Senegal</strain>
    </source>
</reference>
<feature type="region of interest" description="Disordered" evidence="1">
    <location>
        <begin position="1"/>
        <end position="20"/>
    </location>
</feature>
<gene>
    <name evidence="2" type="ORF">SCUD_LOCUS5851</name>
</gene>